<dbReference type="EMBL" id="MZNU01000365">
    <property type="protein sequence ID" value="OWO99278.1"/>
    <property type="molecule type" value="Genomic_DNA"/>
</dbReference>
<dbReference type="InParanoid" id="A0A218YVG6"/>
<dbReference type="STRING" id="503106.A0A218YVG6"/>
<proteinExistence type="inferred from homology"/>
<evidence type="ECO:0000256" key="3">
    <source>
        <dbReference type="ARBA" id="ARBA00022989"/>
    </source>
</evidence>
<keyword evidence="9" id="KW-1185">Reference proteome</keyword>
<dbReference type="InterPro" id="IPR049326">
    <property type="entry name" value="Rhodopsin_dom_fungi"/>
</dbReference>
<keyword evidence="4 6" id="KW-0472">Membrane</keyword>
<name>A0A218YVG6_9HELO</name>
<comment type="caution">
    <text evidence="8">The sequence shown here is derived from an EMBL/GenBank/DDBJ whole genome shotgun (WGS) entry which is preliminary data.</text>
</comment>
<dbReference type="Proteomes" id="UP000242519">
    <property type="component" value="Unassembled WGS sequence"/>
</dbReference>
<evidence type="ECO:0000256" key="6">
    <source>
        <dbReference type="SAM" id="Phobius"/>
    </source>
</evidence>
<feature type="transmembrane region" description="Helical" evidence="6">
    <location>
        <begin position="27"/>
        <end position="48"/>
    </location>
</feature>
<evidence type="ECO:0000259" key="7">
    <source>
        <dbReference type="Pfam" id="PF20684"/>
    </source>
</evidence>
<gene>
    <name evidence="8" type="ORF">B2J93_1166</name>
</gene>
<feature type="transmembrane region" description="Helical" evidence="6">
    <location>
        <begin position="156"/>
        <end position="177"/>
    </location>
</feature>
<keyword evidence="3 6" id="KW-1133">Transmembrane helix</keyword>
<dbReference type="OrthoDB" id="5401779at2759"/>
<feature type="transmembrane region" description="Helical" evidence="6">
    <location>
        <begin position="69"/>
        <end position="90"/>
    </location>
</feature>
<evidence type="ECO:0000256" key="5">
    <source>
        <dbReference type="ARBA" id="ARBA00038359"/>
    </source>
</evidence>
<evidence type="ECO:0000256" key="1">
    <source>
        <dbReference type="ARBA" id="ARBA00004141"/>
    </source>
</evidence>
<protein>
    <recommendedName>
        <fullName evidence="7">Rhodopsin domain-containing protein</fullName>
    </recommendedName>
</protein>
<dbReference type="InterPro" id="IPR052337">
    <property type="entry name" value="SAT4-like"/>
</dbReference>
<dbReference type="Pfam" id="PF20684">
    <property type="entry name" value="Fung_rhodopsin"/>
    <property type="match status" value="1"/>
</dbReference>
<sequence length="387" mass="43282">MGDTSYLNGFDMSKWDFDDYTTMSGSILWTSAFLLIIVLVIVAARFTVRIIIKPPQNRLGIKSSLGSDDFLMLAAVLFTISFSTFSIVGARLGLGQHVWNVKHGQGDFTSIVGRMELLVKLLYCCFSSYSMAISFTKLSIIASYLRLFPGKKFRRLLYTIGVCVMLQGIISVVVIVFECEPVNSSWDWDVPRGRCIDIQLFFYVSSGINVASDFALWVAPLGHFWKSKMPRKQKLELMLLYAVGMVGCLAGLFRLGQLKGLKSTDITYTGSLPLNCSMAEVSFGILCACIPPLRPALHPIMRSIRRLFGIKAPAKPIASPMPIQTNDFREYRRHRIPRAANMERDLDMEDLDRNFSQYLGSSSIRIGSSETSTIGERSPAATEHVFL</sequence>
<evidence type="ECO:0000313" key="9">
    <source>
        <dbReference type="Proteomes" id="UP000242519"/>
    </source>
</evidence>
<feature type="transmembrane region" description="Helical" evidence="6">
    <location>
        <begin position="200"/>
        <end position="225"/>
    </location>
</feature>
<dbReference type="AlphaFoldDB" id="A0A218YVG6"/>
<organism evidence="8 9">
    <name type="scientific">Diplocarpon coronariae</name>
    <dbReference type="NCBI Taxonomy" id="2795749"/>
    <lineage>
        <taxon>Eukaryota</taxon>
        <taxon>Fungi</taxon>
        <taxon>Dikarya</taxon>
        <taxon>Ascomycota</taxon>
        <taxon>Pezizomycotina</taxon>
        <taxon>Leotiomycetes</taxon>
        <taxon>Helotiales</taxon>
        <taxon>Drepanopezizaceae</taxon>
        <taxon>Diplocarpon</taxon>
    </lineage>
</organism>
<accession>A0A218YVG6</accession>
<dbReference type="GO" id="GO:0016020">
    <property type="term" value="C:membrane"/>
    <property type="evidence" value="ECO:0007669"/>
    <property type="project" value="UniProtKB-SubCell"/>
</dbReference>
<keyword evidence="2 6" id="KW-0812">Transmembrane</keyword>
<feature type="transmembrane region" description="Helical" evidence="6">
    <location>
        <begin position="237"/>
        <end position="257"/>
    </location>
</feature>
<feature type="domain" description="Rhodopsin" evidence="7">
    <location>
        <begin position="58"/>
        <end position="297"/>
    </location>
</feature>
<evidence type="ECO:0000313" key="8">
    <source>
        <dbReference type="EMBL" id="OWO99278.1"/>
    </source>
</evidence>
<evidence type="ECO:0000256" key="4">
    <source>
        <dbReference type="ARBA" id="ARBA00023136"/>
    </source>
</evidence>
<evidence type="ECO:0000256" key="2">
    <source>
        <dbReference type="ARBA" id="ARBA00022692"/>
    </source>
</evidence>
<dbReference type="PANTHER" id="PTHR33048:SF131">
    <property type="entry name" value="INTEGRAL MEMBRANE PROTEIN"/>
    <property type="match status" value="1"/>
</dbReference>
<comment type="subcellular location">
    <subcellularLocation>
        <location evidence="1">Membrane</location>
        <topology evidence="1">Multi-pass membrane protein</topology>
    </subcellularLocation>
</comment>
<comment type="similarity">
    <text evidence="5">Belongs to the SAT4 family.</text>
</comment>
<dbReference type="PANTHER" id="PTHR33048">
    <property type="entry name" value="PTH11-LIKE INTEGRAL MEMBRANE PROTEIN (AFU_ORTHOLOGUE AFUA_5G11245)"/>
    <property type="match status" value="1"/>
</dbReference>
<reference evidence="8 9" key="1">
    <citation type="submission" date="2017-04" db="EMBL/GenBank/DDBJ databases">
        <title>Draft genome sequence of Marssonina coronaria NL1: causal agent of apple blotch.</title>
        <authorList>
            <person name="Cheng Q."/>
        </authorList>
    </citation>
    <scope>NUCLEOTIDE SEQUENCE [LARGE SCALE GENOMIC DNA]</scope>
    <source>
        <strain evidence="8 9">NL1</strain>
    </source>
</reference>